<name>A0AAE0E3D2_9ROSI</name>
<organism evidence="2 3">
    <name type="scientific">Dipteronia sinensis</name>
    <dbReference type="NCBI Taxonomy" id="43782"/>
    <lineage>
        <taxon>Eukaryota</taxon>
        <taxon>Viridiplantae</taxon>
        <taxon>Streptophyta</taxon>
        <taxon>Embryophyta</taxon>
        <taxon>Tracheophyta</taxon>
        <taxon>Spermatophyta</taxon>
        <taxon>Magnoliopsida</taxon>
        <taxon>eudicotyledons</taxon>
        <taxon>Gunneridae</taxon>
        <taxon>Pentapetalae</taxon>
        <taxon>rosids</taxon>
        <taxon>malvids</taxon>
        <taxon>Sapindales</taxon>
        <taxon>Sapindaceae</taxon>
        <taxon>Hippocastanoideae</taxon>
        <taxon>Acereae</taxon>
        <taxon>Dipteronia</taxon>
    </lineage>
</organism>
<keyword evidence="3" id="KW-1185">Reference proteome</keyword>
<dbReference type="AlphaFoldDB" id="A0AAE0E3D2"/>
<feature type="region of interest" description="Disordered" evidence="1">
    <location>
        <begin position="1"/>
        <end position="33"/>
    </location>
</feature>
<gene>
    <name evidence="2" type="ORF">Dsin_018735</name>
</gene>
<feature type="compositionally biased region" description="Low complexity" evidence="1">
    <location>
        <begin position="21"/>
        <end position="30"/>
    </location>
</feature>
<comment type="caution">
    <text evidence="2">The sequence shown here is derived from an EMBL/GenBank/DDBJ whole genome shotgun (WGS) entry which is preliminary data.</text>
</comment>
<evidence type="ECO:0000256" key="1">
    <source>
        <dbReference type="SAM" id="MobiDB-lite"/>
    </source>
</evidence>
<dbReference type="Proteomes" id="UP001281410">
    <property type="component" value="Unassembled WGS sequence"/>
</dbReference>
<dbReference type="EMBL" id="JANJYJ010000006">
    <property type="protein sequence ID" value="KAK3204689.1"/>
    <property type="molecule type" value="Genomic_DNA"/>
</dbReference>
<accession>A0AAE0E3D2</accession>
<reference evidence="2" key="1">
    <citation type="journal article" date="2023" name="Plant J.">
        <title>Genome sequences and population genomics provide insights into the demographic history, inbreeding, and mutation load of two 'living fossil' tree species of Dipteronia.</title>
        <authorList>
            <person name="Feng Y."/>
            <person name="Comes H.P."/>
            <person name="Chen J."/>
            <person name="Zhu S."/>
            <person name="Lu R."/>
            <person name="Zhang X."/>
            <person name="Li P."/>
            <person name="Qiu J."/>
            <person name="Olsen K.M."/>
            <person name="Qiu Y."/>
        </authorList>
    </citation>
    <scope>NUCLEOTIDE SEQUENCE</scope>
    <source>
        <strain evidence="2">NBL</strain>
    </source>
</reference>
<evidence type="ECO:0000313" key="3">
    <source>
        <dbReference type="Proteomes" id="UP001281410"/>
    </source>
</evidence>
<evidence type="ECO:0000313" key="2">
    <source>
        <dbReference type="EMBL" id="KAK3204689.1"/>
    </source>
</evidence>
<sequence length="123" mass="13308">MGQISSAAKSATRLHRPPPSAFLSSSSASPHLDAGRRSAAAGLLILSRSFLFEVWYPSPGVTFLNRMISCSEDVLREISLNTVGSINSKDTAFISADEESRASVDIKDTEKIPEIFLTLKSCF</sequence>
<protein>
    <submittedName>
        <fullName evidence="2">Uncharacterized protein</fullName>
    </submittedName>
</protein>
<proteinExistence type="predicted"/>